<name>A0A5N6L5A8_9ROSI</name>
<sequence length="630" mass="67633">MASVHANPVVDSSVRQQDYNPRRDTKAPQPRDLEDDMSSIAASPRSMGTMDGEAGNGDIDSDVEEILPPPAYTPETTITYPTSSNAGQYGTMQNPEWVVDQSPIGEGDEETSMLVVRPGGQSYYVQRRRKGPTRRCCACCGFCCTPGVAKAIILAAAILLLVAGVVHEIKSSLSSDDKHKPLPGSSDPDDAIIPWPVCPDNLQPSHTRELSVDFSNLDSFHLEEGYFRQPPSHHFEGRHQIHGKVHVVSEPIQSTDVVAEISVASSEEAVAQAVEVVRVGEELRIDVADIFDIEPRDAYQTCTVINIVLRVAADLDRSSLSTFALAATHLSLELGKNLELPIRDNLALETVSGSIANSAQVVTTSPRTNVQTMSGAIIGTWPLRDNLQLDTLSGKIDIHYCPRPASDAVAFKDLPIANLTLTTVSGHILASPLAACLSGPNEADPASWPARRYSTAVQSTSGSIKGRFPIGEGASFSSGSGAQNLDIMPVAWLNDGRAALQHDEYLTHLETATISGGSWVRVYNSPNDSTLGDTLFNATRSSHKSMSGRMSISYPKQWAGTLEATSMSGKQKIQGDGLEIVERRHGWGTNHVKAVKRTGEAHGDSKSVIGGSTADIDTVSGSLDFSLWET</sequence>
<dbReference type="Proteomes" id="UP000327013">
    <property type="component" value="Unassembled WGS sequence"/>
</dbReference>
<gene>
    <name evidence="2" type="ORF">FH972_026870</name>
</gene>
<evidence type="ECO:0000313" key="3">
    <source>
        <dbReference type="Proteomes" id="UP000327013"/>
    </source>
</evidence>
<feature type="region of interest" description="Disordered" evidence="1">
    <location>
        <begin position="1"/>
        <end position="58"/>
    </location>
</feature>
<comment type="caution">
    <text evidence="2">The sequence shown here is derived from an EMBL/GenBank/DDBJ whole genome shotgun (WGS) entry which is preliminary data.</text>
</comment>
<dbReference type="OrthoDB" id="3539644at2759"/>
<proteinExistence type="predicted"/>
<keyword evidence="3" id="KW-1185">Reference proteome</keyword>
<dbReference type="EMBL" id="VIBQ01000136">
    <property type="protein sequence ID" value="KAB8975991.1"/>
    <property type="molecule type" value="Genomic_DNA"/>
</dbReference>
<accession>A0A5N6L5A8</accession>
<evidence type="ECO:0008006" key="4">
    <source>
        <dbReference type="Google" id="ProtNLM"/>
    </source>
</evidence>
<protein>
    <recommendedName>
        <fullName evidence="4">Adhesin domain-containing protein</fullName>
    </recommendedName>
</protein>
<evidence type="ECO:0000256" key="1">
    <source>
        <dbReference type="SAM" id="MobiDB-lite"/>
    </source>
</evidence>
<feature type="compositionally biased region" description="Basic and acidic residues" evidence="1">
    <location>
        <begin position="20"/>
        <end position="32"/>
    </location>
</feature>
<organism evidence="2 3">
    <name type="scientific">Carpinus fangiana</name>
    <dbReference type="NCBI Taxonomy" id="176857"/>
    <lineage>
        <taxon>Eukaryota</taxon>
        <taxon>Viridiplantae</taxon>
        <taxon>Streptophyta</taxon>
        <taxon>Embryophyta</taxon>
        <taxon>Tracheophyta</taxon>
        <taxon>Spermatophyta</taxon>
        <taxon>Magnoliopsida</taxon>
        <taxon>eudicotyledons</taxon>
        <taxon>Gunneridae</taxon>
        <taxon>Pentapetalae</taxon>
        <taxon>rosids</taxon>
        <taxon>fabids</taxon>
        <taxon>Fagales</taxon>
        <taxon>Betulaceae</taxon>
        <taxon>Carpinus</taxon>
    </lineage>
</organism>
<evidence type="ECO:0000313" key="2">
    <source>
        <dbReference type="EMBL" id="KAB8975991.1"/>
    </source>
</evidence>
<dbReference type="AlphaFoldDB" id="A0A5N6L5A8"/>
<reference evidence="2 3" key="1">
    <citation type="submission" date="2019-06" db="EMBL/GenBank/DDBJ databases">
        <title>A chromosomal-level reference genome of Carpinus fangiana (Coryloideae, Betulaceae).</title>
        <authorList>
            <person name="Yang X."/>
            <person name="Wang Z."/>
            <person name="Zhang L."/>
            <person name="Hao G."/>
            <person name="Liu J."/>
            <person name="Yang Y."/>
        </authorList>
    </citation>
    <scope>NUCLEOTIDE SEQUENCE [LARGE SCALE GENOMIC DNA]</scope>
    <source>
        <strain evidence="2">Cfa_2016G</strain>
        <tissue evidence="2">Leaf</tissue>
    </source>
</reference>